<organism evidence="6 7">
    <name type="scientific">Prunus armeniaca</name>
    <name type="common">Apricot</name>
    <name type="synonym">Armeniaca vulgaris</name>
    <dbReference type="NCBI Taxonomy" id="36596"/>
    <lineage>
        <taxon>Eukaryota</taxon>
        <taxon>Viridiplantae</taxon>
        <taxon>Streptophyta</taxon>
        <taxon>Embryophyta</taxon>
        <taxon>Tracheophyta</taxon>
        <taxon>Spermatophyta</taxon>
        <taxon>Magnoliopsida</taxon>
        <taxon>eudicotyledons</taxon>
        <taxon>Gunneridae</taxon>
        <taxon>Pentapetalae</taxon>
        <taxon>rosids</taxon>
        <taxon>fabids</taxon>
        <taxon>Rosales</taxon>
        <taxon>Rosaceae</taxon>
        <taxon>Amygdaloideae</taxon>
        <taxon>Amygdaleae</taxon>
        <taxon>Prunus</taxon>
    </lineage>
</organism>
<dbReference type="InterPro" id="IPR027417">
    <property type="entry name" value="P-loop_NTPase"/>
</dbReference>
<dbReference type="InterPro" id="IPR031852">
    <property type="entry name" value="Vik1/Cik1_MT-bd"/>
</dbReference>
<dbReference type="Pfam" id="PF16796">
    <property type="entry name" value="Microtub_bd"/>
    <property type="match status" value="1"/>
</dbReference>
<keyword evidence="3" id="KW-0175">Coiled coil</keyword>
<feature type="region of interest" description="Disordered" evidence="4">
    <location>
        <begin position="660"/>
        <end position="681"/>
    </location>
</feature>
<dbReference type="PANTHER" id="PTHR47972">
    <property type="entry name" value="KINESIN-LIKE PROTEIN KLP-3"/>
    <property type="match status" value="1"/>
</dbReference>
<dbReference type="InterPro" id="IPR001752">
    <property type="entry name" value="Kinesin_motor_dom"/>
</dbReference>
<dbReference type="Pfam" id="PF00225">
    <property type="entry name" value="Kinesin"/>
    <property type="match status" value="1"/>
</dbReference>
<evidence type="ECO:0000256" key="2">
    <source>
        <dbReference type="PROSITE-ProRule" id="PRU00283"/>
    </source>
</evidence>
<dbReference type="GO" id="GO:0015630">
    <property type="term" value="C:microtubule cytoskeleton"/>
    <property type="evidence" value="ECO:0007669"/>
    <property type="project" value="TreeGrafter"/>
</dbReference>
<dbReference type="Gene3D" id="3.40.850.10">
    <property type="entry name" value="Kinesin motor domain"/>
    <property type="match status" value="1"/>
</dbReference>
<evidence type="ECO:0000256" key="1">
    <source>
        <dbReference type="ARBA" id="ARBA00023175"/>
    </source>
</evidence>
<name>A0A6J5UZS5_PRUAR</name>
<dbReference type="PROSITE" id="PS50067">
    <property type="entry name" value="KINESIN_MOTOR_2"/>
    <property type="match status" value="1"/>
</dbReference>
<protein>
    <recommendedName>
        <fullName evidence="5">Kinesin motor domain-containing protein</fullName>
    </recommendedName>
</protein>
<dbReference type="GO" id="GO:0007018">
    <property type="term" value="P:microtubule-based movement"/>
    <property type="evidence" value="ECO:0007669"/>
    <property type="project" value="InterPro"/>
</dbReference>
<evidence type="ECO:0000313" key="6">
    <source>
        <dbReference type="EMBL" id="CAB4282166.1"/>
    </source>
</evidence>
<keyword evidence="1 2" id="KW-0505">Motor protein</keyword>
<dbReference type="InterPro" id="IPR027640">
    <property type="entry name" value="Kinesin-like_fam"/>
</dbReference>
<feature type="domain" description="Kinesin motor" evidence="5">
    <location>
        <begin position="108"/>
        <end position="474"/>
    </location>
</feature>
<feature type="coiled-coil region" evidence="3">
    <location>
        <begin position="74"/>
        <end position="108"/>
    </location>
</feature>
<dbReference type="AlphaFoldDB" id="A0A6J5UZS5"/>
<keyword evidence="2" id="KW-0547">Nucleotide-binding</keyword>
<dbReference type="GO" id="GO:0008017">
    <property type="term" value="F:microtubule binding"/>
    <property type="evidence" value="ECO:0007669"/>
    <property type="project" value="InterPro"/>
</dbReference>
<feature type="binding site" evidence="2">
    <location>
        <begin position="188"/>
        <end position="195"/>
    </location>
    <ligand>
        <name>ATP</name>
        <dbReference type="ChEBI" id="CHEBI:30616"/>
    </ligand>
</feature>
<evidence type="ECO:0000313" key="7">
    <source>
        <dbReference type="Proteomes" id="UP000507222"/>
    </source>
</evidence>
<keyword evidence="2" id="KW-0067">ATP-binding</keyword>
<dbReference type="Proteomes" id="UP000507222">
    <property type="component" value="Unassembled WGS sequence"/>
</dbReference>
<evidence type="ECO:0000256" key="3">
    <source>
        <dbReference type="SAM" id="Coils"/>
    </source>
</evidence>
<dbReference type="SMART" id="SM00129">
    <property type="entry name" value="KISc"/>
    <property type="match status" value="1"/>
</dbReference>
<comment type="similarity">
    <text evidence="2">Belongs to the TRAFAC class myosin-kinesin ATPase superfamily. Kinesin family.</text>
</comment>
<dbReference type="GO" id="GO:0003777">
    <property type="term" value="F:microtubule motor activity"/>
    <property type="evidence" value="ECO:0007669"/>
    <property type="project" value="InterPro"/>
</dbReference>
<feature type="coiled-coil region" evidence="3">
    <location>
        <begin position="498"/>
        <end position="532"/>
    </location>
</feature>
<dbReference type="PRINTS" id="PR00380">
    <property type="entry name" value="KINESINHEAVY"/>
</dbReference>
<dbReference type="PANTHER" id="PTHR47972:SF23">
    <property type="entry name" value="KINESIN MOTOR DOMAIN-CONTAINING PROTEIN"/>
    <property type="match status" value="1"/>
</dbReference>
<proteinExistence type="inferred from homology"/>
<gene>
    <name evidence="6" type="ORF">CURHAP_LOCUS35465</name>
</gene>
<dbReference type="SUPFAM" id="SSF52540">
    <property type="entry name" value="P-loop containing nucleoside triphosphate hydrolases"/>
    <property type="match status" value="1"/>
</dbReference>
<accession>A0A6J5UZS5</accession>
<sequence>MASRNPVHSLPEKIHSLLGLKSHLTSSWVKSVCDIIRNQPSQGQSTETHLTITNFEINSCSENRDDDDDLSNAASNIRDELAILTAHINELNKQRRQVLNEFLDLKGNIRVLCRIRPITIGENFGRFRPVVALDSSNVHLRLTDNKSKSYSFDMVFHPGSSQDEVFSEVEPVIKSALDGYNACIFAYGQTGTGKTFTMEGTPDFPGVVPRAIEALFKQAVDSNHVFLFSFSMLEIYMGNLKDLLIPQPTKAMDPLPPCGCLIEIIALVVGGLEFETSNLHSPTSPLICKLKKFKVILGKIPKAALTIPKGGIEIENLVAIQVSDFNQALKLYRLGCQFRSTASTNCNVTSSRSHCLIRISVTCSGAPERRRETNKVWFIDLGGSERLLKTKAWGRRLEEGKAINLSLSSLGDVINALQTRKGHVPYRNSKLTQVLKDSLGKDSKTLMLVHISPKEEDLCETVCSLNFATRVRSVHLGNTDSTEERQKEVAMINLQQKMKMIEVERQDVRMSIKKLNEELEKLTGTTQSSSEKLDADNLFNDLPQANLKTKRSKTRNIAAAPSSQVPRFMRPTICSRRKSGPEHLTFEEKVRFPARRRRPMNHHAKSVNFPVKGTSENNSECSISRNSCLVALKMKHSADVETEYSQDLSECDIKEVVFPEQEASPKSSNHHRDHSEECENRHKSNACSAEYYVDKWLLLNKNAPATRSHFHRNKRIPAIPTPEKKHICNGQKERDHLQDEEVQNRKNAIEQIVNHNKLKKHGDVEGSQRSMQEVVITKPPTNLKDFDNIDSRCNSDSPSDEFVEDIIIHTKDQLDGVPMETRICNTIYPPDIWYSSLHSNEDDNGVNTLSPKQVPFHETESSDSFLSNNSNWCQISTSNLAYSILDSREDSGISISRIELNSGCQQVPTTIRGEECEKEDLNTLFQSSAEGIRHGLHKMRSQRALFMEYETPKEAIKPQQLIKSQENDMNSGIRHLLQQKIQILWASALLGLGFQNLGLEQEFFLGLIL</sequence>
<dbReference type="EMBL" id="CAEKDK010000006">
    <property type="protein sequence ID" value="CAB4282166.1"/>
    <property type="molecule type" value="Genomic_DNA"/>
</dbReference>
<dbReference type="InterPro" id="IPR036961">
    <property type="entry name" value="Kinesin_motor_dom_sf"/>
</dbReference>
<evidence type="ECO:0000259" key="5">
    <source>
        <dbReference type="PROSITE" id="PS50067"/>
    </source>
</evidence>
<evidence type="ECO:0000256" key="4">
    <source>
        <dbReference type="SAM" id="MobiDB-lite"/>
    </source>
</evidence>
<dbReference type="GO" id="GO:0005524">
    <property type="term" value="F:ATP binding"/>
    <property type="evidence" value="ECO:0007669"/>
    <property type="project" value="UniProtKB-UniRule"/>
</dbReference>
<reference evidence="6 7" key="1">
    <citation type="submission" date="2020-05" db="EMBL/GenBank/DDBJ databases">
        <authorList>
            <person name="Campoy J."/>
            <person name="Schneeberger K."/>
            <person name="Spophaly S."/>
        </authorList>
    </citation>
    <scope>NUCLEOTIDE SEQUENCE [LARGE SCALE GENOMIC DNA]</scope>
    <source>
        <strain evidence="6">PruArmRojPasFocal</strain>
    </source>
</reference>